<dbReference type="FunFam" id="1.10.10.10:FF:000001">
    <property type="entry name" value="LysR family transcriptional regulator"/>
    <property type="match status" value="1"/>
</dbReference>
<dbReference type="SUPFAM" id="SSF53850">
    <property type="entry name" value="Periplasmic binding protein-like II"/>
    <property type="match status" value="1"/>
</dbReference>
<keyword evidence="3" id="KW-0805">Transcription regulation</keyword>
<dbReference type="InterPro" id="IPR036390">
    <property type="entry name" value="WH_DNA-bd_sf"/>
</dbReference>
<dbReference type="Pfam" id="PF00126">
    <property type="entry name" value="HTH_1"/>
    <property type="match status" value="1"/>
</dbReference>
<evidence type="ECO:0000256" key="5">
    <source>
        <dbReference type="ARBA" id="ARBA00023163"/>
    </source>
</evidence>
<comment type="similarity">
    <text evidence="2">Belongs to the LysR transcriptional regulatory family.</text>
</comment>
<keyword evidence="5" id="KW-0804">Transcription</keyword>
<protein>
    <submittedName>
        <fullName evidence="7">Transcriptional regulator, LysR family</fullName>
    </submittedName>
</protein>
<dbReference type="EMBL" id="FMZW01000028">
    <property type="protein sequence ID" value="SDE54278.1"/>
    <property type="molecule type" value="Genomic_DNA"/>
</dbReference>
<accession>A0A1G7DS39</accession>
<gene>
    <name evidence="7" type="ORF">SAMN05216337_1028100</name>
</gene>
<comment type="function">
    <text evidence="1">NodD regulates the expression of the nodABCFE genes which encode other nodulation proteins. NodD is also a negative regulator of its own expression. Binds flavonoids as inducers.</text>
</comment>
<evidence type="ECO:0000256" key="4">
    <source>
        <dbReference type="ARBA" id="ARBA00023125"/>
    </source>
</evidence>
<dbReference type="InterPro" id="IPR000847">
    <property type="entry name" value="LysR_HTH_N"/>
</dbReference>
<dbReference type="Gene3D" id="3.40.190.290">
    <property type="match status" value="1"/>
</dbReference>
<dbReference type="InterPro" id="IPR005119">
    <property type="entry name" value="LysR_subst-bd"/>
</dbReference>
<dbReference type="PANTHER" id="PTHR30537">
    <property type="entry name" value="HTH-TYPE TRANSCRIPTIONAL REGULATOR"/>
    <property type="match status" value="1"/>
</dbReference>
<name>A0A1G7DS39_9BRAD</name>
<dbReference type="Gene3D" id="1.10.10.10">
    <property type="entry name" value="Winged helix-like DNA-binding domain superfamily/Winged helix DNA-binding domain"/>
    <property type="match status" value="1"/>
</dbReference>
<evidence type="ECO:0000256" key="2">
    <source>
        <dbReference type="ARBA" id="ARBA00009437"/>
    </source>
</evidence>
<keyword evidence="4" id="KW-0238">DNA-binding</keyword>
<dbReference type="GO" id="GO:0006351">
    <property type="term" value="P:DNA-templated transcription"/>
    <property type="evidence" value="ECO:0007669"/>
    <property type="project" value="TreeGrafter"/>
</dbReference>
<dbReference type="GO" id="GO:0043565">
    <property type="term" value="F:sequence-specific DNA binding"/>
    <property type="evidence" value="ECO:0007669"/>
    <property type="project" value="TreeGrafter"/>
</dbReference>
<dbReference type="InterPro" id="IPR036388">
    <property type="entry name" value="WH-like_DNA-bd_sf"/>
</dbReference>
<dbReference type="PROSITE" id="PS50931">
    <property type="entry name" value="HTH_LYSR"/>
    <property type="match status" value="1"/>
</dbReference>
<evidence type="ECO:0000259" key="6">
    <source>
        <dbReference type="PROSITE" id="PS50931"/>
    </source>
</evidence>
<evidence type="ECO:0000256" key="3">
    <source>
        <dbReference type="ARBA" id="ARBA00023015"/>
    </source>
</evidence>
<evidence type="ECO:0000256" key="1">
    <source>
        <dbReference type="ARBA" id="ARBA00003502"/>
    </source>
</evidence>
<dbReference type="Pfam" id="PF03466">
    <property type="entry name" value="LysR_substrate"/>
    <property type="match status" value="1"/>
</dbReference>
<proteinExistence type="inferred from homology"/>
<organism evidence="7 8">
    <name type="scientific">Bradyrhizobium brasilense</name>
    <dbReference type="NCBI Taxonomy" id="1419277"/>
    <lineage>
        <taxon>Bacteria</taxon>
        <taxon>Pseudomonadati</taxon>
        <taxon>Pseudomonadota</taxon>
        <taxon>Alphaproteobacteria</taxon>
        <taxon>Hyphomicrobiales</taxon>
        <taxon>Nitrobacteraceae</taxon>
        <taxon>Bradyrhizobium</taxon>
    </lineage>
</organism>
<evidence type="ECO:0000313" key="8">
    <source>
        <dbReference type="Proteomes" id="UP000199245"/>
    </source>
</evidence>
<feature type="domain" description="HTH lysR-type" evidence="6">
    <location>
        <begin position="24"/>
        <end position="81"/>
    </location>
</feature>
<dbReference type="AlphaFoldDB" id="A0A1G7DS39"/>
<dbReference type="PANTHER" id="PTHR30537:SF5">
    <property type="entry name" value="HTH-TYPE TRANSCRIPTIONAL ACTIVATOR TTDR-RELATED"/>
    <property type="match status" value="1"/>
</dbReference>
<dbReference type="GO" id="GO:0003700">
    <property type="term" value="F:DNA-binding transcription factor activity"/>
    <property type="evidence" value="ECO:0007669"/>
    <property type="project" value="InterPro"/>
</dbReference>
<evidence type="ECO:0000313" key="7">
    <source>
        <dbReference type="EMBL" id="SDE54278.1"/>
    </source>
</evidence>
<dbReference type="InterPro" id="IPR058163">
    <property type="entry name" value="LysR-type_TF_proteobact-type"/>
</dbReference>
<dbReference type="Proteomes" id="UP000199245">
    <property type="component" value="Unassembled WGS sequence"/>
</dbReference>
<dbReference type="CDD" id="cd08475">
    <property type="entry name" value="PBP2_CrgA_like_6"/>
    <property type="match status" value="1"/>
</dbReference>
<reference evidence="7 8" key="1">
    <citation type="submission" date="2016-10" db="EMBL/GenBank/DDBJ databases">
        <authorList>
            <person name="de Groot N.N."/>
        </authorList>
    </citation>
    <scope>NUCLEOTIDE SEQUENCE [LARGE SCALE GENOMIC DNA]</scope>
    <source>
        <strain evidence="7 8">R5</strain>
    </source>
</reference>
<dbReference type="SUPFAM" id="SSF46785">
    <property type="entry name" value="Winged helix' DNA-binding domain"/>
    <property type="match status" value="1"/>
</dbReference>
<sequence length="321" mass="35535">MPGGDRRINHPVAPTIETMSFELDRLSSMAVFVRAVDLGSFAAAADALEMSAPMVGKHVRFLEQRLGVRLLHRTTRRQSLTDSGQAYYERCRIVLGEAEAADALASDQSSQPRGRLRVTMPALLGRYCIVPTLLKLAQKYPALELDLAFGDPIADLMEGGYDLAIRTGELNEQSGVIARRIARQRMVVCGSRAYLKAHGRPRTLDELGRRQAIVYRRSGRVRPWLFPRDGLAPHEVWPAGRLRLDDLEAIADAAARGMGLAWLPSWLVRERLDTGALVRVLGDSGEFPYDCHALWLPTPRLPLKIRFAVDALAAALPKLVA</sequence>